<dbReference type="Gene3D" id="3.90.1300.10">
    <property type="entry name" value="Amidase signature (AS) domain"/>
    <property type="match status" value="1"/>
</dbReference>
<name>A0A9P6W4X1_RHOMI</name>
<comment type="catalytic activity">
    <reaction evidence="1">
        <text>a monocarboxylic acid amide + H2O = a monocarboxylate + NH4(+)</text>
        <dbReference type="Rhea" id="RHEA:12020"/>
        <dbReference type="ChEBI" id="CHEBI:15377"/>
        <dbReference type="ChEBI" id="CHEBI:28938"/>
        <dbReference type="ChEBI" id="CHEBI:35757"/>
        <dbReference type="ChEBI" id="CHEBI:83628"/>
        <dbReference type="EC" id="3.5.1.4"/>
    </reaction>
</comment>
<dbReference type="PANTHER" id="PTHR46072">
    <property type="entry name" value="AMIDASE-RELATED-RELATED"/>
    <property type="match status" value="1"/>
</dbReference>
<evidence type="ECO:0000256" key="5">
    <source>
        <dbReference type="PIRSR" id="PIRSR001221-1"/>
    </source>
</evidence>
<dbReference type="InterPro" id="IPR023631">
    <property type="entry name" value="Amidase_dom"/>
</dbReference>
<feature type="active site" description="Charge relay system" evidence="5">
    <location>
        <position position="132"/>
    </location>
</feature>
<reference evidence="8 9" key="1">
    <citation type="submission" date="2020-11" db="EMBL/GenBank/DDBJ databases">
        <title>Kefir isolates.</title>
        <authorList>
            <person name="Marcisauskas S."/>
            <person name="Kim Y."/>
            <person name="Blasche S."/>
        </authorList>
    </citation>
    <scope>NUCLEOTIDE SEQUENCE [LARGE SCALE GENOMIC DNA]</scope>
    <source>
        <strain evidence="8 9">KR</strain>
    </source>
</reference>
<gene>
    <name evidence="8" type="ORF">C6P46_001931</name>
</gene>
<dbReference type="SUPFAM" id="SSF75304">
    <property type="entry name" value="Amidase signature (AS) enzymes"/>
    <property type="match status" value="1"/>
</dbReference>
<feature type="domain" description="Amidase" evidence="7">
    <location>
        <begin position="76"/>
        <end position="535"/>
    </location>
</feature>
<dbReference type="InterPro" id="IPR020556">
    <property type="entry name" value="Amidase_CS"/>
</dbReference>
<dbReference type="GO" id="GO:0004040">
    <property type="term" value="F:amidase activity"/>
    <property type="evidence" value="ECO:0007669"/>
    <property type="project" value="UniProtKB-EC"/>
</dbReference>
<dbReference type="OrthoDB" id="6428749at2759"/>
<dbReference type="Pfam" id="PF01425">
    <property type="entry name" value="Amidase"/>
    <property type="match status" value="1"/>
</dbReference>
<evidence type="ECO:0000256" key="1">
    <source>
        <dbReference type="ARBA" id="ARBA00001311"/>
    </source>
</evidence>
<keyword evidence="4" id="KW-0378">Hydrolase</keyword>
<feature type="binding site" evidence="6">
    <location>
        <begin position="228"/>
        <end position="231"/>
    </location>
    <ligand>
        <name>substrate</name>
    </ligand>
</feature>
<comment type="similarity">
    <text evidence="2">Belongs to the amidase family.</text>
</comment>
<sequence>MVASWQGTVQASHAALEKKLAESGFAGQVGHVDPGTLNVTAVPLDKVLTEKEREITELGVGQLLAKLSKGELKAEEVTRAFCHRAVIAHELTNCLTDIFFDKAIARAKALDEQFAESGKPSGALHGLPISLKNQINVEGEEMNLCYVGWTGRVSQADSALVKCLLQQGAVLYCYTNMPQALFSGETICNLHGRTVNPHNRALAVGGSSGGEGALVAMHGSPLGVGSDIGGSIRIPCAFNGLYGLRPSFDRIPYGGSSNSMEGFTVIPSVLGPMSTSLDGVKAFFRAVVDAEPWRYDPLALHMPWSEAGYALREHGGGEKLCFGMVHHNGMAKPDVPYVRALEMLKKALLAQGHTVIDYMPPEAAKGADLITRLFLADGGEDIKRECALSGEPVLGGVFKGKPLPPALSTYEFWQLCAARRDYIGLQLAAWEQTRNETGTGRPVDALLCPPAVYPSFRHDDQQDIFYTGLCNLCDWPTAVFPVTKVDPALDTVTSKRTEFLYEFDRINYERYDPEVYRDVPIAMQLIGRKGEDEAVIRMMEIAVEALNSSTAAEQ</sequence>
<dbReference type="PANTHER" id="PTHR46072:SF2">
    <property type="entry name" value="AMIDASE (EUROFUNG)"/>
    <property type="match status" value="1"/>
</dbReference>
<dbReference type="EMBL" id="PUHQ01000016">
    <property type="protein sequence ID" value="KAG0664070.1"/>
    <property type="molecule type" value="Genomic_DNA"/>
</dbReference>
<dbReference type="PIRSF" id="PIRSF001221">
    <property type="entry name" value="Amidase_fungi"/>
    <property type="match status" value="1"/>
</dbReference>
<evidence type="ECO:0000313" key="8">
    <source>
        <dbReference type="EMBL" id="KAG0664070.1"/>
    </source>
</evidence>
<feature type="binding site" evidence="6">
    <location>
        <position position="181"/>
    </location>
    <ligand>
        <name>substrate</name>
    </ligand>
</feature>
<dbReference type="AlphaFoldDB" id="A0A9P6W4X1"/>
<comment type="caution">
    <text evidence="8">The sequence shown here is derived from an EMBL/GenBank/DDBJ whole genome shotgun (WGS) entry which is preliminary data.</text>
</comment>
<dbReference type="Proteomes" id="UP000777482">
    <property type="component" value="Unassembled WGS sequence"/>
</dbReference>
<keyword evidence="9" id="KW-1185">Reference proteome</keyword>
<evidence type="ECO:0000259" key="7">
    <source>
        <dbReference type="Pfam" id="PF01425"/>
    </source>
</evidence>
<evidence type="ECO:0000313" key="9">
    <source>
        <dbReference type="Proteomes" id="UP000777482"/>
    </source>
</evidence>
<dbReference type="PROSITE" id="PS00571">
    <property type="entry name" value="AMIDASES"/>
    <property type="match status" value="1"/>
</dbReference>
<protein>
    <recommendedName>
        <fullName evidence="3">amidase</fullName>
        <ecNumber evidence="3">3.5.1.4</ecNumber>
    </recommendedName>
</protein>
<organism evidence="8 9">
    <name type="scientific">Rhodotorula mucilaginosa</name>
    <name type="common">Yeast</name>
    <name type="synonym">Rhodotorula rubra</name>
    <dbReference type="NCBI Taxonomy" id="5537"/>
    <lineage>
        <taxon>Eukaryota</taxon>
        <taxon>Fungi</taxon>
        <taxon>Dikarya</taxon>
        <taxon>Basidiomycota</taxon>
        <taxon>Pucciniomycotina</taxon>
        <taxon>Microbotryomycetes</taxon>
        <taxon>Sporidiobolales</taxon>
        <taxon>Sporidiobolaceae</taxon>
        <taxon>Rhodotorula</taxon>
    </lineage>
</organism>
<evidence type="ECO:0000256" key="2">
    <source>
        <dbReference type="ARBA" id="ARBA00009199"/>
    </source>
</evidence>
<accession>A0A9P6W4X1</accession>
<evidence type="ECO:0000256" key="3">
    <source>
        <dbReference type="ARBA" id="ARBA00012922"/>
    </source>
</evidence>
<evidence type="ECO:0000256" key="6">
    <source>
        <dbReference type="PIRSR" id="PIRSR001221-2"/>
    </source>
</evidence>
<feature type="binding site" evidence="6">
    <location>
        <position position="207"/>
    </location>
    <ligand>
        <name>substrate</name>
    </ligand>
</feature>
<dbReference type="EC" id="3.5.1.4" evidence="3"/>
<proteinExistence type="inferred from homology"/>
<evidence type="ECO:0000256" key="4">
    <source>
        <dbReference type="ARBA" id="ARBA00022801"/>
    </source>
</evidence>
<feature type="active site" description="Charge relay system" evidence="5">
    <location>
        <position position="207"/>
    </location>
</feature>
<dbReference type="InterPro" id="IPR036928">
    <property type="entry name" value="AS_sf"/>
</dbReference>
<feature type="active site" description="Acyl-ester intermediate" evidence="5">
    <location>
        <position position="231"/>
    </location>
</feature>